<dbReference type="EMBL" id="BAABFU010000003">
    <property type="protein sequence ID" value="GAA4353989.1"/>
    <property type="molecule type" value="Genomic_DNA"/>
</dbReference>
<evidence type="ECO:0000313" key="1">
    <source>
        <dbReference type="EMBL" id="GAA4353989.1"/>
    </source>
</evidence>
<keyword evidence="2" id="KW-1185">Reference proteome</keyword>
<name>A0ABP8I939_9GAMM</name>
<sequence>MNDINDSLVKAKLKNSVERLEQKVPAPEQDHVFQENLNKHLQHQERKIFPNLYKWTVAAVLLLSISLMTVYIQSPFEEGVESHKLSELIESSSQIEQQLSAYNDQSLNAEQYAEHIRLRLEIEQIDQQLNDFYLSGKTTQSKPEIYQLWKQRINAAKSLKSVYQADSLVARI</sequence>
<protein>
    <recommendedName>
        <fullName evidence="3">Anti-sigma factor</fullName>
    </recommendedName>
</protein>
<dbReference type="RefSeq" id="WP_223578844.1">
    <property type="nucleotide sequence ID" value="NZ_BAABFU010000003.1"/>
</dbReference>
<proteinExistence type="predicted"/>
<accession>A0ABP8I939</accession>
<organism evidence="1 2">
    <name type="scientific">Kangiella taiwanensis</name>
    <dbReference type="NCBI Taxonomy" id="1079179"/>
    <lineage>
        <taxon>Bacteria</taxon>
        <taxon>Pseudomonadati</taxon>
        <taxon>Pseudomonadota</taxon>
        <taxon>Gammaproteobacteria</taxon>
        <taxon>Kangiellales</taxon>
        <taxon>Kangiellaceae</taxon>
        <taxon>Kangiella</taxon>
    </lineage>
</organism>
<evidence type="ECO:0000313" key="2">
    <source>
        <dbReference type="Proteomes" id="UP001501294"/>
    </source>
</evidence>
<dbReference type="Proteomes" id="UP001501294">
    <property type="component" value="Unassembled WGS sequence"/>
</dbReference>
<gene>
    <name evidence="1" type="ORF">GCM10023150_23150</name>
</gene>
<reference evidence="2" key="1">
    <citation type="journal article" date="2019" name="Int. J. Syst. Evol. Microbiol.">
        <title>The Global Catalogue of Microorganisms (GCM) 10K type strain sequencing project: providing services to taxonomists for standard genome sequencing and annotation.</title>
        <authorList>
            <consortium name="The Broad Institute Genomics Platform"/>
            <consortium name="The Broad Institute Genome Sequencing Center for Infectious Disease"/>
            <person name="Wu L."/>
            <person name="Ma J."/>
        </authorList>
    </citation>
    <scope>NUCLEOTIDE SEQUENCE [LARGE SCALE GENOMIC DNA]</scope>
    <source>
        <strain evidence="2">JCM 17727</strain>
    </source>
</reference>
<evidence type="ECO:0008006" key="3">
    <source>
        <dbReference type="Google" id="ProtNLM"/>
    </source>
</evidence>
<comment type="caution">
    <text evidence="1">The sequence shown here is derived from an EMBL/GenBank/DDBJ whole genome shotgun (WGS) entry which is preliminary data.</text>
</comment>